<dbReference type="EMBL" id="CP088295">
    <property type="protein sequence ID" value="UUY06037.1"/>
    <property type="molecule type" value="Genomic_DNA"/>
</dbReference>
<proteinExistence type="predicted"/>
<accession>A0ABY5PNX3</accession>
<evidence type="ECO:0000256" key="1">
    <source>
        <dbReference type="SAM" id="MobiDB-lite"/>
    </source>
</evidence>
<evidence type="ECO:0000313" key="2">
    <source>
        <dbReference type="EMBL" id="UUY06037.1"/>
    </source>
</evidence>
<feature type="region of interest" description="Disordered" evidence="1">
    <location>
        <begin position="97"/>
        <end position="125"/>
    </location>
</feature>
<sequence>MARICLSEPNPETRDLLAHLVTRLGHELVDGDADVVLVEPVVDGPGAVGLARRSSPGARIVICSIAVHDSRQLQELGADAFLLKPFGRAELQAAIEGDHDVDHAAGGSAASSSRSMPGSSGRAKW</sequence>
<dbReference type="RefSeq" id="WP_353866468.1">
    <property type="nucleotide sequence ID" value="NZ_CP088295.1"/>
</dbReference>
<dbReference type="InterPro" id="IPR011006">
    <property type="entry name" value="CheY-like_superfamily"/>
</dbReference>
<feature type="compositionally biased region" description="Low complexity" evidence="1">
    <location>
        <begin position="104"/>
        <end position="125"/>
    </location>
</feature>
<reference evidence="3" key="1">
    <citation type="submission" date="2021-11" db="EMBL/GenBank/DDBJ databases">
        <title>Cultivation dependent microbiological survey of springs from the worlds oldest radium mine currently devoted to the extraction of radon-saturated water.</title>
        <authorList>
            <person name="Kapinusova G."/>
            <person name="Smrhova T."/>
            <person name="Strejcek M."/>
            <person name="Suman J."/>
            <person name="Jani K."/>
            <person name="Pajer P."/>
            <person name="Uhlik O."/>
        </authorList>
    </citation>
    <scope>NUCLEOTIDE SEQUENCE [LARGE SCALE GENOMIC DNA]</scope>
    <source>
        <strain evidence="3">J379</strain>
    </source>
</reference>
<dbReference type="Proteomes" id="UP001058860">
    <property type="component" value="Chromosome"/>
</dbReference>
<keyword evidence="3" id="KW-1185">Reference proteome</keyword>
<name>A0ABY5PNX3_9ACTN</name>
<gene>
    <name evidence="2" type="ORF">LRS13_11135</name>
</gene>
<dbReference type="Gene3D" id="3.40.50.2300">
    <property type="match status" value="1"/>
</dbReference>
<dbReference type="SUPFAM" id="SSF52172">
    <property type="entry name" value="CheY-like"/>
    <property type="match status" value="1"/>
</dbReference>
<protein>
    <submittedName>
        <fullName evidence="2">Response regulator</fullName>
    </submittedName>
</protein>
<organism evidence="2 3">
    <name type="scientific">Svornostia abyssi</name>
    <dbReference type="NCBI Taxonomy" id="2898438"/>
    <lineage>
        <taxon>Bacteria</taxon>
        <taxon>Bacillati</taxon>
        <taxon>Actinomycetota</taxon>
        <taxon>Thermoleophilia</taxon>
        <taxon>Solirubrobacterales</taxon>
        <taxon>Baekduiaceae</taxon>
        <taxon>Svornostia</taxon>
    </lineage>
</organism>
<evidence type="ECO:0000313" key="3">
    <source>
        <dbReference type="Proteomes" id="UP001058860"/>
    </source>
</evidence>